<evidence type="ECO:0000313" key="3">
    <source>
        <dbReference type="Proteomes" id="UP000325577"/>
    </source>
</evidence>
<name>A0A5J4ZBK7_9ASTE</name>
<dbReference type="Proteomes" id="UP000325577">
    <property type="component" value="Linkage Group LG9"/>
</dbReference>
<organism evidence="2 3">
    <name type="scientific">Nyssa sinensis</name>
    <dbReference type="NCBI Taxonomy" id="561372"/>
    <lineage>
        <taxon>Eukaryota</taxon>
        <taxon>Viridiplantae</taxon>
        <taxon>Streptophyta</taxon>
        <taxon>Embryophyta</taxon>
        <taxon>Tracheophyta</taxon>
        <taxon>Spermatophyta</taxon>
        <taxon>Magnoliopsida</taxon>
        <taxon>eudicotyledons</taxon>
        <taxon>Gunneridae</taxon>
        <taxon>Pentapetalae</taxon>
        <taxon>asterids</taxon>
        <taxon>Cornales</taxon>
        <taxon>Nyssaceae</taxon>
        <taxon>Nyssa</taxon>
    </lineage>
</organism>
<reference evidence="2 3" key="1">
    <citation type="submission" date="2019-09" db="EMBL/GenBank/DDBJ databases">
        <title>A chromosome-level genome assembly of the Chinese tupelo Nyssa sinensis.</title>
        <authorList>
            <person name="Yang X."/>
            <person name="Kang M."/>
            <person name="Yang Y."/>
            <person name="Xiong H."/>
            <person name="Wang M."/>
            <person name="Zhang Z."/>
            <person name="Wang Z."/>
            <person name="Wu H."/>
            <person name="Ma T."/>
            <person name="Liu J."/>
            <person name="Xi Z."/>
        </authorList>
    </citation>
    <scope>NUCLEOTIDE SEQUENCE [LARGE SCALE GENOMIC DNA]</scope>
    <source>
        <strain evidence="2">J267</strain>
        <tissue evidence="2">Leaf</tissue>
    </source>
</reference>
<dbReference type="EMBL" id="CM018052">
    <property type="protein sequence ID" value="KAA8515076.1"/>
    <property type="molecule type" value="Genomic_DNA"/>
</dbReference>
<keyword evidence="3" id="KW-1185">Reference proteome</keyword>
<accession>A0A5J4ZBK7</accession>
<dbReference type="AlphaFoldDB" id="A0A5J4ZBK7"/>
<evidence type="ECO:0000313" key="2">
    <source>
        <dbReference type="EMBL" id="KAA8515076.1"/>
    </source>
</evidence>
<gene>
    <name evidence="2" type="ORF">F0562_018137</name>
</gene>
<protein>
    <submittedName>
        <fullName evidence="2">Uncharacterized protein</fullName>
    </submittedName>
</protein>
<sequence>MRQRQRFGSGSVVEGDEGCGGAGNNGAVMEDWVIDGVGDDGVPGNREMAVAVDGRGRDDGGGMDVESVVRGGYGYAAGVREGTGCGYGGGGAVVMAAMVERWLWVSCVVRW</sequence>
<proteinExistence type="predicted"/>
<evidence type="ECO:0000256" key="1">
    <source>
        <dbReference type="SAM" id="MobiDB-lite"/>
    </source>
</evidence>
<feature type="region of interest" description="Disordered" evidence="1">
    <location>
        <begin position="1"/>
        <end position="24"/>
    </location>
</feature>